<organism evidence="6 7">
    <name type="scientific">Clostridium polyendosporum</name>
    <dbReference type="NCBI Taxonomy" id="69208"/>
    <lineage>
        <taxon>Bacteria</taxon>
        <taxon>Bacillati</taxon>
        <taxon>Bacillota</taxon>
        <taxon>Clostridia</taxon>
        <taxon>Eubacteriales</taxon>
        <taxon>Clostridiaceae</taxon>
        <taxon>Clostridium</taxon>
    </lineage>
</organism>
<keyword evidence="7" id="KW-1185">Reference proteome</keyword>
<dbReference type="InterPro" id="IPR013785">
    <property type="entry name" value="Aldolase_TIM"/>
</dbReference>
<dbReference type="PANTHER" id="PTHR11228">
    <property type="entry name" value="RADICAL SAM DOMAIN PROTEIN"/>
    <property type="match status" value="1"/>
</dbReference>
<dbReference type="SMART" id="SM00729">
    <property type="entry name" value="Elp3"/>
    <property type="match status" value="1"/>
</dbReference>
<dbReference type="Gene3D" id="3.20.20.70">
    <property type="entry name" value="Aldolase class I"/>
    <property type="match status" value="1"/>
</dbReference>
<dbReference type="GO" id="GO:0046872">
    <property type="term" value="F:metal ion binding"/>
    <property type="evidence" value="ECO:0007669"/>
    <property type="project" value="UniProtKB-KW"/>
</dbReference>
<dbReference type="InterPro" id="IPR058240">
    <property type="entry name" value="rSAM_sf"/>
</dbReference>
<keyword evidence="3" id="KW-0408">Iron</keyword>
<dbReference type="PROSITE" id="PS51918">
    <property type="entry name" value="RADICAL_SAM"/>
    <property type="match status" value="1"/>
</dbReference>
<reference evidence="6" key="1">
    <citation type="submission" date="2021-03" db="EMBL/GenBank/DDBJ databases">
        <title>Taxonomic study of Clostridium polyendosporum from meadow-gley soil under rice.</title>
        <authorList>
            <person name="Kobayashi H."/>
            <person name="Tanizawa Y."/>
            <person name="Yagura M."/>
        </authorList>
    </citation>
    <scope>NUCLEOTIDE SEQUENCE</scope>
    <source>
        <strain evidence="6">JCM 30710</strain>
    </source>
</reference>
<proteinExistence type="predicted"/>
<dbReference type="Proteomes" id="UP000679179">
    <property type="component" value="Unassembled WGS sequence"/>
</dbReference>
<dbReference type="RefSeq" id="WP_212903058.1">
    <property type="nucleotide sequence ID" value="NZ_BOPZ01000006.1"/>
</dbReference>
<evidence type="ECO:0000256" key="3">
    <source>
        <dbReference type="ARBA" id="ARBA00023004"/>
    </source>
</evidence>
<dbReference type="CDD" id="cd01335">
    <property type="entry name" value="Radical_SAM"/>
    <property type="match status" value="1"/>
</dbReference>
<dbReference type="InterPro" id="IPR050377">
    <property type="entry name" value="Radical_SAM_PqqE_MftC-like"/>
</dbReference>
<dbReference type="SFLD" id="SFLDS00029">
    <property type="entry name" value="Radical_SAM"/>
    <property type="match status" value="1"/>
</dbReference>
<sequence length="469" mass="52639">MVEKQTVWVRNPEYTLHYWDKETYLGLIRNKNSGETMILSPLSLIIYTFSDGKFTIDDAYALIESYKSSNPIINSMDTDIKWSFKNLIEKGAILPSDEEGNRVSDRVVGSRKKVPELSSIYLYVTQACNLRCAHCYQRTDFTNKGRSHDFNQDVSMDDIFSVIDEAIPLGLSIVKITGGEPLLRPNIKELITGLVARNVEVAIETNGTMIDSKMAAFLAKNMVNISISLDGSTAERHDKIRRVKGAYDLAIQAIKHLAPITSTLKVITAVSKDNIDDIENISRLIAGMGVKEHKINPVNELGITGEREIRKIMLNPIEVHELFKNLQKKDFEKKYGLHLFMEGPPSFFKLKEIALGQCGSCPFLNILGVLSNGELSFCGIGYTEGELKFGSAGMSSVKNIWENNEILKEARECMPNGITGVCNKCVLLDRCHGSCRALAYQGKRVFSEPHPWCQYLYERGVFPAEYLVQ</sequence>
<feature type="domain" description="Radical SAM core" evidence="5">
    <location>
        <begin position="114"/>
        <end position="333"/>
    </location>
</feature>
<dbReference type="PANTHER" id="PTHR11228:SF7">
    <property type="entry name" value="PQQA PEPTIDE CYCLASE"/>
    <property type="match status" value="1"/>
</dbReference>
<protein>
    <recommendedName>
        <fullName evidence="5">Radical SAM core domain-containing protein</fullName>
    </recommendedName>
</protein>
<dbReference type="AlphaFoldDB" id="A0A919RZE8"/>
<keyword evidence="2" id="KW-0479">Metal-binding</keyword>
<evidence type="ECO:0000313" key="7">
    <source>
        <dbReference type="Proteomes" id="UP000679179"/>
    </source>
</evidence>
<accession>A0A919RZE8</accession>
<evidence type="ECO:0000256" key="2">
    <source>
        <dbReference type="ARBA" id="ARBA00022723"/>
    </source>
</evidence>
<dbReference type="InterPro" id="IPR007197">
    <property type="entry name" value="rSAM"/>
</dbReference>
<dbReference type="SFLD" id="SFLDG01067">
    <property type="entry name" value="SPASM/twitch_domain_containing"/>
    <property type="match status" value="1"/>
</dbReference>
<dbReference type="SFLD" id="SFLDG01386">
    <property type="entry name" value="main_SPASM_domain-containing"/>
    <property type="match status" value="1"/>
</dbReference>
<gene>
    <name evidence="6" type="ORF">CPJCM30710_09810</name>
</gene>
<keyword evidence="4" id="KW-0411">Iron-sulfur</keyword>
<keyword evidence="1" id="KW-0949">S-adenosyl-L-methionine</keyword>
<evidence type="ECO:0000259" key="5">
    <source>
        <dbReference type="PROSITE" id="PS51918"/>
    </source>
</evidence>
<evidence type="ECO:0000256" key="1">
    <source>
        <dbReference type="ARBA" id="ARBA00022691"/>
    </source>
</evidence>
<dbReference type="GO" id="GO:0003824">
    <property type="term" value="F:catalytic activity"/>
    <property type="evidence" value="ECO:0007669"/>
    <property type="project" value="InterPro"/>
</dbReference>
<dbReference type="InterPro" id="IPR006638">
    <property type="entry name" value="Elp3/MiaA/NifB-like_rSAM"/>
</dbReference>
<dbReference type="GO" id="GO:0051536">
    <property type="term" value="F:iron-sulfur cluster binding"/>
    <property type="evidence" value="ECO:0007669"/>
    <property type="project" value="UniProtKB-KW"/>
</dbReference>
<comment type="caution">
    <text evidence="6">The sequence shown here is derived from an EMBL/GenBank/DDBJ whole genome shotgun (WGS) entry which is preliminary data.</text>
</comment>
<dbReference type="Pfam" id="PF04055">
    <property type="entry name" value="Radical_SAM"/>
    <property type="match status" value="1"/>
</dbReference>
<dbReference type="SUPFAM" id="SSF102114">
    <property type="entry name" value="Radical SAM enzymes"/>
    <property type="match status" value="1"/>
</dbReference>
<evidence type="ECO:0000256" key="4">
    <source>
        <dbReference type="ARBA" id="ARBA00023014"/>
    </source>
</evidence>
<name>A0A919RZE8_9CLOT</name>
<evidence type="ECO:0000313" key="6">
    <source>
        <dbReference type="EMBL" id="GIM28315.1"/>
    </source>
</evidence>
<dbReference type="EMBL" id="BOPZ01000006">
    <property type="protein sequence ID" value="GIM28315.1"/>
    <property type="molecule type" value="Genomic_DNA"/>
</dbReference>